<feature type="transmembrane region" description="Helical" evidence="1">
    <location>
        <begin position="47"/>
        <end position="72"/>
    </location>
</feature>
<keyword evidence="1" id="KW-0472">Membrane</keyword>
<keyword evidence="3" id="KW-1185">Reference proteome</keyword>
<dbReference type="Proteomes" id="UP000051576">
    <property type="component" value="Unassembled WGS sequence"/>
</dbReference>
<dbReference type="STRING" id="1133569.FD21_GL002046"/>
<name>A0A0R2BZP6_9LACO</name>
<dbReference type="AlphaFoldDB" id="A0A0R2BZP6"/>
<evidence type="ECO:0000256" key="1">
    <source>
        <dbReference type="SAM" id="Phobius"/>
    </source>
</evidence>
<keyword evidence="1" id="KW-0812">Transmembrane</keyword>
<dbReference type="RefSeq" id="WP_010581138.1">
    <property type="nucleotide sequence ID" value="NZ_AHYZ01000165.1"/>
</dbReference>
<reference evidence="2 3" key="1">
    <citation type="journal article" date="2015" name="Genome Announc.">
        <title>Expanding the biotechnology potential of lactobacilli through comparative genomics of 213 strains and associated genera.</title>
        <authorList>
            <person name="Sun Z."/>
            <person name="Harris H.M."/>
            <person name="McCann A."/>
            <person name="Guo C."/>
            <person name="Argimon S."/>
            <person name="Zhang W."/>
            <person name="Yang X."/>
            <person name="Jeffery I.B."/>
            <person name="Cooney J.C."/>
            <person name="Kagawa T.F."/>
            <person name="Liu W."/>
            <person name="Song Y."/>
            <person name="Salvetti E."/>
            <person name="Wrobel A."/>
            <person name="Rasinkangas P."/>
            <person name="Parkhill J."/>
            <person name="Rea M.C."/>
            <person name="O'Sullivan O."/>
            <person name="Ritari J."/>
            <person name="Douillard F.P."/>
            <person name="Paul Ross R."/>
            <person name="Yang R."/>
            <person name="Briner A.E."/>
            <person name="Felis G.E."/>
            <person name="de Vos W.M."/>
            <person name="Barrangou R."/>
            <person name="Klaenhammer T.R."/>
            <person name="Caufield P.W."/>
            <person name="Cui Y."/>
            <person name="Zhang H."/>
            <person name="O'Toole P.W."/>
        </authorList>
    </citation>
    <scope>NUCLEOTIDE SEQUENCE [LARGE SCALE GENOMIC DNA]</scope>
    <source>
        <strain evidence="2 3">DSM 20605</strain>
    </source>
</reference>
<dbReference type="EMBL" id="AYYX01000082">
    <property type="protein sequence ID" value="KRM84325.1"/>
    <property type="molecule type" value="Genomic_DNA"/>
</dbReference>
<organism evidence="2 3">
    <name type="scientific">Liquorilactobacillus vini DSM 20605</name>
    <dbReference type="NCBI Taxonomy" id="1133569"/>
    <lineage>
        <taxon>Bacteria</taxon>
        <taxon>Bacillati</taxon>
        <taxon>Bacillota</taxon>
        <taxon>Bacilli</taxon>
        <taxon>Lactobacillales</taxon>
        <taxon>Lactobacillaceae</taxon>
        <taxon>Liquorilactobacillus</taxon>
    </lineage>
</organism>
<protein>
    <recommendedName>
        <fullName evidence="4">Alkaline shock response membrane anchor protein AmaP</fullName>
    </recommendedName>
</protein>
<evidence type="ECO:0008006" key="4">
    <source>
        <dbReference type="Google" id="ProtNLM"/>
    </source>
</evidence>
<accession>A0A0R2BZP6</accession>
<sequence>MRKSTKFIIGFAGLLTFLTGLLFLLTAVEFRPFTLWLQKMIIEWPNIWQSVVIILSSLTALIGAVLLLFGIFKQVKAKEISFQQTLGRVTIPIAAIEKELQHRLMSQVDLQTVQVNLKIFAKQRNANLKIFATSLDQDYEALGQQVLAIAVAYLQKSLNVTLKQPKIQVKPVQKEKDVSVV</sequence>
<dbReference type="NCBIfam" id="NF033218">
    <property type="entry name" value="anchor_AmaP"/>
    <property type="match status" value="1"/>
</dbReference>
<proteinExistence type="predicted"/>
<comment type="caution">
    <text evidence="2">The sequence shown here is derived from an EMBL/GenBank/DDBJ whole genome shotgun (WGS) entry which is preliminary data.</text>
</comment>
<evidence type="ECO:0000313" key="3">
    <source>
        <dbReference type="Proteomes" id="UP000051576"/>
    </source>
</evidence>
<keyword evidence="1" id="KW-1133">Transmembrane helix</keyword>
<evidence type="ECO:0000313" key="2">
    <source>
        <dbReference type="EMBL" id="KRM84325.1"/>
    </source>
</evidence>
<gene>
    <name evidence="2" type="ORF">FD21_GL002046</name>
</gene>
<feature type="transmembrane region" description="Helical" evidence="1">
    <location>
        <begin position="7"/>
        <end position="27"/>
    </location>
</feature>
<dbReference type="eggNOG" id="ENOG5030H3Q">
    <property type="taxonomic scope" value="Bacteria"/>
</dbReference>
<dbReference type="PATRIC" id="fig|1133569.4.peg.2208"/>